<dbReference type="AlphaFoldDB" id="A0A699TKY2"/>
<name>A0A699TKY2_TANCI</name>
<protein>
    <submittedName>
        <fullName evidence="1">Uncharacterized protein</fullName>
    </submittedName>
</protein>
<organism evidence="1">
    <name type="scientific">Tanacetum cinerariifolium</name>
    <name type="common">Dalmatian daisy</name>
    <name type="synonym">Chrysanthemum cinerariifolium</name>
    <dbReference type="NCBI Taxonomy" id="118510"/>
    <lineage>
        <taxon>Eukaryota</taxon>
        <taxon>Viridiplantae</taxon>
        <taxon>Streptophyta</taxon>
        <taxon>Embryophyta</taxon>
        <taxon>Tracheophyta</taxon>
        <taxon>Spermatophyta</taxon>
        <taxon>Magnoliopsida</taxon>
        <taxon>eudicotyledons</taxon>
        <taxon>Gunneridae</taxon>
        <taxon>Pentapetalae</taxon>
        <taxon>asterids</taxon>
        <taxon>campanulids</taxon>
        <taxon>Asterales</taxon>
        <taxon>Asteraceae</taxon>
        <taxon>Asteroideae</taxon>
        <taxon>Anthemideae</taxon>
        <taxon>Anthemidinae</taxon>
        <taxon>Tanacetum</taxon>
    </lineage>
</organism>
<feature type="non-terminal residue" evidence="1">
    <location>
        <position position="32"/>
    </location>
</feature>
<gene>
    <name evidence="1" type="ORF">Tci_882392</name>
</gene>
<accession>A0A699TKY2</accession>
<evidence type="ECO:0000313" key="1">
    <source>
        <dbReference type="EMBL" id="GFD10423.1"/>
    </source>
</evidence>
<dbReference type="EMBL" id="BKCJ011252175">
    <property type="protein sequence ID" value="GFD10423.1"/>
    <property type="molecule type" value="Genomic_DNA"/>
</dbReference>
<reference evidence="1" key="1">
    <citation type="journal article" date="2019" name="Sci. Rep.">
        <title>Draft genome of Tanacetum cinerariifolium, the natural source of mosquito coil.</title>
        <authorList>
            <person name="Yamashiro T."/>
            <person name="Shiraishi A."/>
            <person name="Satake H."/>
            <person name="Nakayama K."/>
        </authorList>
    </citation>
    <scope>NUCLEOTIDE SEQUENCE</scope>
</reference>
<proteinExistence type="predicted"/>
<comment type="caution">
    <text evidence="1">The sequence shown here is derived from an EMBL/GenBank/DDBJ whole genome shotgun (WGS) entry which is preliminary data.</text>
</comment>
<sequence length="32" mass="3540">MDTHDVQHSDGAGRTGSACKMVKIKIRLITRN</sequence>